<protein>
    <submittedName>
        <fullName evidence="2">641_t:CDS:1</fullName>
    </submittedName>
</protein>
<keyword evidence="1" id="KW-1133">Transmembrane helix</keyword>
<dbReference type="OrthoDB" id="2356959at2759"/>
<name>A0A9N9IIK9_9GLOM</name>
<comment type="caution">
    <text evidence="2">The sequence shown here is derived from an EMBL/GenBank/DDBJ whole genome shotgun (WGS) entry which is preliminary data.</text>
</comment>
<evidence type="ECO:0000256" key="1">
    <source>
        <dbReference type="SAM" id="Phobius"/>
    </source>
</evidence>
<proteinExistence type="predicted"/>
<dbReference type="Proteomes" id="UP000789759">
    <property type="component" value="Unassembled WGS sequence"/>
</dbReference>
<evidence type="ECO:0000313" key="2">
    <source>
        <dbReference type="EMBL" id="CAG8738743.1"/>
    </source>
</evidence>
<gene>
    <name evidence="2" type="ORF">CPELLU_LOCUS13967</name>
</gene>
<evidence type="ECO:0000313" key="3">
    <source>
        <dbReference type="Proteomes" id="UP000789759"/>
    </source>
</evidence>
<keyword evidence="1" id="KW-0812">Transmembrane</keyword>
<keyword evidence="1" id="KW-0472">Membrane</keyword>
<organism evidence="2 3">
    <name type="scientific">Cetraspora pellucida</name>
    <dbReference type="NCBI Taxonomy" id="1433469"/>
    <lineage>
        <taxon>Eukaryota</taxon>
        <taxon>Fungi</taxon>
        <taxon>Fungi incertae sedis</taxon>
        <taxon>Mucoromycota</taxon>
        <taxon>Glomeromycotina</taxon>
        <taxon>Glomeromycetes</taxon>
        <taxon>Diversisporales</taxon>
        <taxon>Gigasporaceae</taxon>
        <taxon>Cetraspora</taxon>
    </lineage>
</organism>
<sequence>MNHQTFNFFLIVFVSILLTLSITIDAHKLRIKPTKPKCPTCCKSRGSPGWNDIIYPIYVDQNQTVQIDNASTPHDCCNLCIADPNCVSWYYNIVSTLFIGCHHQYNTSTVDACSPPLYIPSESGDEGGVIRCNDGSNCN</sequence>
<dbReference type="EMBL" id="CAJVQA010015692">
    <property type="protein sequence ID" value="CAG8738743.1"/>
    <property type="molecule type" value="Genomic_DNA"/>
</dbReference>
<dbReference type="AlphaFoldDB" id="A0A9N9IIK9"/>
<accession>A0A9N9IIK9</accession>
<reference evidence="2" key="1">
    <citation type="submission" date="2021-06" db="EMBL/GenBank/DDBJ databases">
        <authorList>
            <person name="Kallberg Y."/>
            <person name="Tangrot J."/>
            <person name="Rosling A."/>
        </authorList>
    </citation>
    <scope>NUCLEOTIDE SEQUENCE</scope>
    <source>
        <strain evidence="2">FL966</strain>
    </source>
</reference>
<feature type="transmembrane region" description="Helical" evidence="1">
    <location>
        <begin position="6"/>
        <end position="27"/>
    </location>
</feature>
<dbReference type="Gene3D" id="3.50.4.10">
    <property type="entry name" value="Hepatocyte Growth Factor"/>
    <property type="match status" value="1"/>
</dbReference>
<keyword evidence="3" id="KW-1185">Reference proteome</keyword>